<keyword evidence="2" id="KW-1133">Transmembrane helix</keyword>
<evidence type="ECO:0008006" key="5">
    <source>
        <dbReference type="Google" id="ProtNLM"/>
    </source>
</evidence>
<dbReference type="Proteomes" id="UP000253741">
    <property type="component" value="Unassembled WGS sequence"/>
</dbReference>
<dbReference type="OrthoDB" id="3824322at2"/>
<evidence type="ECO:0000256" key="2">
    <source>
        <dbReference type="SAM" id="Phobius"/>
    </source>
</evidence>
<feature type="transmembrane region" description="Helical" evidence="2">
    <location>
        <begin position="221"/>
        <end position="245"/>
    </location>
</feature>
<accession>A0A370AWC0</accession>
<evidence type="ECO:0000313" key="4">
    <source>
        <dbReference type="Proteomes" id="UP000253741"/>
    </source>
</evidence>
<sequence length="302" mass="31149">MPTRRSRITGRTEGTSLYSPAAPSRSADIPGRTLAFLTALAAALVPLFVLAPGRLAAGGPDGDFVARHQLGGAFRESFVAYWSSGHRDLSPGVRSVVDYWFRYHLAKAAIAAILLIVLVALGVPLWRAFLRAGGSTARGRAALASAATLVTALALFALVVVMANIQGATAPFTSLFPMLMGGTADGELSSTLAQVRQGLADSPTGGHTPPALGLMISDYSLYHVAMAVIATTVAALLIGMSALLWKRFAATAPSDGRTRRVLGAFGALTALLSLALIVVAVANTTNAADPAPGLLALFEGGW</sequence>
<keyword evidence="4" id="KW-1185">Reference proteome</keyword>
<comment type="caution">
    <text evidence="3">The sequence shown here is derived from an EMBL/GenBank/DDBJ whole genome shotgun (WGS) entry which is preliminary data.</text>
</comment>
<evidence type="ECO:0000256" key="1">
    <source>
        <dbReference type="SAM" id="MobiDB-lite"/>
    </source>
</evidence>
<feature type="transmembrane region" description="Helical" evidence="2">
    <location>
        <begin position="261"/>
        <end position="282"/>
    </location>
</feature>
<proteinExistence type="predicted"/>
<keyword evidence="2" id="KW-0472">Membrane</keyword>
<reference evidence="3 4" key="1">
    <citation type="submission" date="2018-07" db="EMBL/GenBank/DDBJ databases">
        <title>Streptomyces species from bats.</title>
        <authorList>
            <person name="Dunlap C."/>
        </authorList>
    </citation>
    <scope>NUCLEOTIDE SEQUENCE [LARGE SCALE GENOMIC DNA]</scope>
    <source>
        <strain evidence="3 4">AC230</strain>
    </source>
</reference>
<evidence type="ECO:0000313" key="3">
    <source>
        <dbReference type="EMBL" id="RDG31425.1"/>
    </source>
</evidence>
<organism evidence="3 4">
    <name type="scientific">Streptomyces corynorhini</name>
    <dbReference type="NCBI Taxonomy" id="2282652"/>
    <lineage>
        <taxon>Bacteria</taxon>
        <taxon>Bacillati</taxon>
        <taxon>Actinomycetota</taxon>
        <taxon>Actinomycetes</taxon>
        <taxon>Kitasatosporales</taxon>
        <taxon>Streptomycetaceae</taxon>
        <taxon>Streptomyces</taxon>
    </lineage>
</organism>
<name>A0A370AWC0_9ACTN</name>
<keyword evidence="2" id="KW-0812">Transmembrane</keyword>
<feature type="transmembrane region" description="Helical" evidence="2">
    <location>
        <begin position="108"/>
        <end position="129"/>
    </location>
</feature>
<dbReference type="AlphaFoldDB" id="A0A370AWC0"/>
<dbReference type="EMBL" id="QQNA01000399">
    <property type="protein sequence ID" value="RDG31425.1"/>
    <property type="molecule type" value="Genomic_DNA"/>
</dbReference>
<feature type="transmembrane region" description="Helical" evidence="2">
    <location>
        <begin position="141"/>
        <end position="165"/>
    </location>
</feature>
<feature type="region of interest" description="Disordered" evidence="1">
    <location>
        <begin position="1"/>
        <end position="26"/>
    </location>
</feature>
<protein>
    <recommendedName>
        <fullName evidence="5">Tat (Twin-arginine translocation) pathway signal sequence</fullName>
    </recommendedName>
</protein>
<gene>
    <name evidence="3" type="ORF">DVH02_33450</name>
</gene>
<feature type="transmembrane region" description="Helical" evidence="2">
    <location>
        <begin position="34"/>
        <end position="51"/>
    </location>
</feature>